<reference evidence="2" key="1">
    <citation type="submission" date="2020-10" db="EMBL/GenBank/DDBJ databases">
        <authorList>
            <person name="Lu T."/>
            <person name="Wang Q."/>
            <person name="Han X."/>
        </authorList>
    </citation>
    <scope>NUCLEOTIDE SEQUENCE</scope>
    <source>
        <strain evidence="2">WQ 366</strain>
    </source>
</reference>
<dbReference type="RefSeq" id="WP_225553283.1">
    <property type="nucleotide sequence ID" value="NZ_JADEYP010000017.1"/>
</dbReference>
<evidence type="ECO:0000313" key="3">
    <source>
        <dbReference type="Proteomes" id="UP001165302"/>
    </source>
</evidence>
<protein>
    <recommendedName>
        <fullName evidence="1">Integron Cassette Protein Hfx-Cass5 domain-containing protein</fullName>
    </recommendedName>
</protein>
<dbReference type="Proteomes" id="UP001165302">
    <property type="component" value="Unassembled WGS sequence"/>
</dbReference>
<organism evidence="2 3">
    <name type="scientific">Sphingobacterium bovistauri</name>
    <dbReference type="NCBI Taxonomy" id="2781959"/>
    <lineage>
        <taxon>Bacteria</taxon>
        <taxon>Pseudomonadati</taxon>
        <taxon>Bacteroidota</taxon>
        <taxon>Sphingobacteriia</taxon>
        <taxon>Sphingobacteriales</taxon>
        <taxon>Sphingobacteriaceae</taxon>
        <taxon>Sphingobacterium</taxon>
    </lineage>
</organism>
<evidence type="ECO:0000313" key="2">
    <source>
        <dbReference type="EMBL" id="MCA5005492.1"/>
    </source>
</evidence>
<evidence type="ECO:0000259" key="1">
    <source>
        <dbReference type="Pfam" id="PF18287"/>
    </source>
</evidence>
<proteinExistence type="predicted"/>
<feature type="domain" description="Integron Cassette Protein Hfx-Cass5" evidence="1">
    <location>
        <begin position="211"/>
        <end position="287"/>
    </location>
</feature>
<gene>
    <name evidence="2" type="ORF">IPZ78_10035</name>
</gene>
<dbReference type="Gene3D" id="1.20.5.1210">
    <property type="entry name" value="Integron cassette protein helical domain"/>
    <property type="match status" value="1"/>
</dbReference>
<sequence>MINWFKGNKYSKYREILLNAFPQTLKKDVESVLDILPFDVNDVKLCDGQIHKVENLIHPDFQTVNLDGELLTIPYRIYFNEPEIEKERTLNNRQKSILNCIFLRHHNGYIRQSRLEKIENSEYWITPFTFQLLGEYVIEILEVLDKQLDDNKLENYKRFAIENSKYYQQTESRMISYWNEYYRRKFPKLKLYVGRIFFDLLKAKSVGKRQDEIVEIGIDRHERLFIRPKNERFTLIYRTATEVHWDEKELFLYSPKPREWSYYDWFKHIIDIADKEYNSKLILTHRTIWTNIENELKKQIIENRKAIA</sequence>
<dbReference type="InterPro" id="IPR041376">
    <property type="entry name" value="Hfx_Cass5"/>
</dbReference>
<dbReference type="Gene3D" id="2.20.20.40">
    <property type="entry name" value="Integron cassette protein"/>
    <property type="match status" value="1"/>
</dbReference>
<keyword evidence="3" id="KW-1185">Reference proteome</keyword>
<name>A0ABS7Z7B6_9SPHI</name>
<comment type="caution">
    <text evidence="2">The sequence shown here is derived from an EMBL/GenBank/DDBJ whole genome shotgun (WGS) entry which is preliminary data.</text>
</comment>
<accession>A0ABS7Z7B6</accession>
<dbReference type="EMBL" id="JADEYP010000017">
    <property type="protein sequence ID" value="MCA5005492.1"/>
    <property type="molecule type" value="Genomic_DNA"/>
</dbReference>
<dbReference type="Pfam" id="PF18287">
    <property type="entry name" value="Hfx_Cass5"/>
    <property type="match status" value="1"/>
</dbReference>